<dbReference type="Gene3D" id="3.60.15.10">
    <property type="entry name" value="Ribonuclease Z/Hydroxyacylglutathione hydrolase-like"/>
    <property type="match status" value="1"/>
</dbReference>
<dbReference type="EMBL" id="MFKO01000005">
    <property type="protein sequence ID" value="OGG41629.1"/>
    <property type="molecule type" value="Genomic_DNA"/>
</dbReference>
<dbReference type="SUPFAM" id="SSF56281">
    <property type="entry name" value="Metallo-hydrolase/oxidoreductase"/>
    <property type="match status" value="1"/>
</dbReference>
<dbReference type="AlphaFoldDB" id="A0A1F6BXF5"/>
<evidence type="ECO:0008006" key="3">
    <source>
        <dbReference type="Google" id="ProtNLM"/>
    </source>
</evidence>
<evidence type="ECO:0000313" key="1">
    <source>
        <dbReference type="EMBL" id="OGG41629.1"/>
    </source>
</evidence>
<evidence type="ECO:0000313" key="2">
    <source>
        <dbReference type="Proteomes" id="UP000176322"/>
    </source>
</evidence>
<dbReference type="PANTHER" id="PTHR39189:SF1">
    <property type="entry name" value="UPF0173 METAL-DEPENDENT HYDROLASE YTKL"/>
    <property type="match status" value="1"/>
</dbReference>
<dbReference type="Proteomes" id="UP000176322">
    <property type="component" value="Unassembled WGS sequence"/>
</dbReference>
<name>A0A1F6BXF5_9BACT</name>
<reference evidence="1 2" key="1">
    <citation type="journal article" date="2016" name="Nat. Commun.">
        <title>Thousands of microbial genomes shed light on interconnected biogeochemical processes in an aquifer system.</title>
        <authorList>
            <person name="Anantharaman K."/>
            <person name="Brown C.T."/>
            <person name="Hug L.A."/>
            <person name="Sharon I."/>
            <person name="Castelle C.J."/>
            <person name="Probst A.J."/>
            <person name="Thomas B.C."/>
            <person name="Singh A."/>
            <person name="Wilkins M.J."/>
            <person name="Karaoz U."/>
            <person name="Brodie E.L."/>
            <person name="Williams K.H."/>
            <person name="Hubbard S.S."/>
            <person name="Banfield J.F."/>
        </authorList>
    </citation>
    <scope>NUCLEOTIDE SEQUENCE [LARGE SCALE GENOMIC DNA]</scope>
</reference>
<dbReference type="Pfam" id="PF13483">
    <property type="entry name" value="Lactamase_B_3"/>
    <property type="match status" value="1"/>
</dbReference>
<dbReference type="PANTHER" id="PTHR39189">
    <property type="entry name" value="UPF0173 METAL-DEPENDENT HYDROLASE YTKL"/>
    <property type="match status" value="1"/>
</dbReference>
<proteinExistence type="predicted"/>
<sequence>MIITYHGGQCFKASFGDTTIAFSPASKDSKNFNAPKFGADVALVSTKHPDFNGTENASHGARQPFVIDGPGEYEIGEVTVQGFGVPTIYDGKPGWNTIYQVQLEGINMLFLGALSDPEIDPKILGELGDIDVLFLPIGGGDVLEVPQASKLAVKLEAHVVIPMHYDAKALTAFLKEEGTENGKPQEKFTIKKKDVVAMEGEIVVLSDK</sequence>
<dbReference type="InterPro" id="IPR036866">
    <property type="entry name" value="RibonucZ/Hydroxyglut_hydro"/>
</dbReference>
<comment type="caution">
    <text evidence="1">The sequence shown here is derived from an EMBL/GenBank/DDBJ whole genome shotgun (WGS) entry which is preliminary data.</text>
</comment>
<dbReference type="STRING" id="1798475.A2837_00585"/>
<organism evidence="1 2">
    <name type="scientific">Candidatus Kaiserbacteria bacterium RIFCSPHIGHO2_01_FULL_46_22</name>
    <dbReference type="NCBI Taxonomy" id="1798475"/>
    <lineage>
        <taxon>Bacteria</taxon>
        <taxon>Candidatus Kaiseribacteriota</taxon>
    </lineage>
</organism>
<protein>
    <recommendedName>
        <fullName evidence="3">Lactamase</fullName>
    </recommendedName>
</protein>
<accession>A0A1F6BXF5</accession>
<gene>
    <name evidence="1" type="ORF">A2837_00585</name>
</gene>